<evidence type="ECO:0000256" key="2">
    <source>
        <dbReference type="ARBA" id="ARBA00008017"/>
    </source>
</evidence>
<proteinExistence type="inferred from homology"/>
<dbReference type="Pfam" id="PF00924">
    <property type="entry name" value="MS_channel_2nd"/>
    <property type="match status" value="1"/>
</dbReference>
<dbReference type="Proteomes" id="UP001596395">
    <property type="component" value="Unassembled WGS sequence"/>
</dbReference>
<dbReference type="InterPro" id="IPR006685">
    <property type="entry name" value="MscS_channel_2nd"/>
</dbReference>
<keyword evidence="3" id="KW-1003">Cell membrane</keyword>
<name>A0ABD5VQ55_9EURY</name>
<comment type="caution">
    <text evidence="10">The sequence shown here is derived from an EMBL/GenBank/DDBJ whole genome shotgun (WGS) entry which is preliminary data.</text>
</comment>
<dbReference type="PANTHER" id="PTHR30221:SF20">
    <property type="entry name" value="SMALL-CONDUCTANCE MECHANOSENSITIVE CHANNEL"/>
    <property type="match status" value="1"/>
</dbReference>
<feature type="transmembrane region" description="Helical" evidence="7">
    <location>
        <begin position="21"/>
        <end position="43"/>
    </location>
</feature>
<evidence type="ECO:0000313" key="10">
    <source>
        <dbReference type="EMBL" id="MFC6955337.1"/>
    </source>
</evidence>
<dbReference type="SUPFAM" id="SSF82689">
    <property type="entry name" value="Mechanosensitive channel protein MscS (YggB), C-terminal domain"/>
    <property type="match status" value="1"/>
</dbReference>
<evidence type="ECO:0000256" key="6">
    <source>
        <dbReference type="ARBA" id="ARBA00023136"/>
    </source>
</evidence>
<evidence type="ECO:0000256" key="7">
    <source>
        <dbReference type="SAM" id="Phobius"/>
    </source>
</evidence>
<dbReference type="Gene3D" id="2.30.30.60">
    <property type="match status" value="1"/>
</dbReference>
<comment type="subcellular location">
    <subcellularLocation>
        <location evidence="1">Cell membrane</location>
        <topology evidence="1">Multi-pass membrane protein</topology>
    </subcellularLocation>
</comment>
<organism evidence="10 11">
    <name type="scientific">Halorubellus litoreus</name>
    <dbReference type="NCBI Taxonomy" id="755308"/>
    <lineage>
        <taxon>Archaea</taxon>
        <taxon>Methanobacteriati</taxon>
        <taxon>Methanobacteriota</taxon>
        <taxon>Stenosarchaea group</taxon>
        <taxon>Halobacteria</taxon>
        <taxon>Halobacteriales</taxon>
        <taxon>Halorubellaceae</taxon>
        <taxon>Halorubellus</taxon>
    </lineage>
</organism>
<feature type="transmembrane region" description="Helical" evidence="7">
    <location>
        <begin position="63"/>
        <end position="87"/>
    </location>
</feature>
<keyword evidence="5 7" id="KW-1133">Transmembrane helix</keyword>
<evidence type="ECO:0000259" key="9">
    <source>
        <dbReference type="Pfam" id="PF21082"/>
    </source>
</evidence>
<dbReference type="InterPro" id="IPR010920">
    <property type="entry name" value="LSM_dom_sf"/>
</dbReference>
<feature type="domain" description="Mechanosensitive ion channel MscS C-terminal" evidence="9">
    <location>
        <begin position="179"/>
        <end position="263"/>
    </location>
</feature>
<sequence length="284" mass="30251">MAQPRTIDTLIGELVAVSQDALVLAVVTASIYLPARYLLVPGVKRGLRALGVDDAVTLPLGKLLWAAFSGFALFAGVTVSGLASFLAATEAITAGATVAVGFASKDVLGNLVSGAFIVLDPTYNIGDWIRWKDNEGIIEDISFRVTRIHTFDNELVVVPNSELTANAVTNPAAKDRLRVSTTFGIGYEDDVERAEAIIVEEALANDDVVDRPGPTVRVAELGDNAVVLDARFWIADPARMDFVRIRSELTSAVKARFDDEGISLPAPQRELSGALATTRVDGDA</sequence>
<dbReference type="Gene3D" id="1.10.287.1260">
    <property type="match status" value="1"/>
</dbReference>
<keyword evidence="11" id="KW-1185">Reference proteome</keyword>
<evidence type="ECO:0000256" key="3">
    <source>
        <dbReference type="ARBA" id="ARBA00022475"/>
    </source>
</evidence>
<dbReference type="EMBL" id="JBHSXN010000006">
    <property type="protein sequence ID" value="MFC6955337.1"/>
    <property type="molecule type" value="Genomic_DNA"/>
</dbReference>
<keyword evidence="4 7" id="KW-0812">Transmembrane</keyword>
<evidence type="ECO:0000256" key="5">
    <source>
        <dbReference type="ARBA" id="ARBA00022989"/>
    </source>
</evidence>
<keyword evidence="6 7" id="KW-0472">Membrane</keyword>
<evidence type="ECO:0000256" key="4">
    <source>
        <dbReference type="ARBA" id="ARBA00022692"/>
    </source>
</evidence>
<evidence type="ECO:0000259" key="8">
    <source>
        <dbReference type="Pfam" id="PF00924"/>
    </source>
</evidence>
<gene>
    <name evidence="10" type="ORF">ACFQGB_20945</name>
</gene>
<feature type="domain" description="Mechanosensitive ion channel MscS" evidence="8">
    <location>
        <begin position="106"/>
        <end position="171"/>
    </location>
</feature>
<accession>A0ABD5VQ55</accession>
<evidence type="ECO:0000256" key="1">
    <source>
        <dbReference type="ARBA" id="ARBA00004651"/>
    </source>
</evidence>
<dbReference type="PANTHER" id="PTHR30221">
    <property type="entry name" value="SMALL-CONDUCTANCE MECHANOSENSITIVE CHANNEL"/>
    <property type="match status" value="1"/>
</dbReference>
<dbReference type="RefSeq" id="WP_336352266.1">
    <property type="nucleotide sequence ID" value="NZ_JAZAQL010000006.1"/>
</dbReference>
<dbReference type="AlphaFoldDB" id="A0ABD5VQ55"/>
<protein>
    <submittedName>
        <fullName evidence="10">Mechanosensitive ion channel family protein</fullName>
    </submittedName>
</protein>
<reference evidence="10 11" key="1">
    <citation type="journal article" date="2019" name="Int. J. Syst. Evol. Microbiol.">
        <title>The Global Catalogue of Microorganisms (GCM) 10K type strain sequencing project: providing services to taxonomists for standard genome sequencing and annotation.</title>
        <authorList>
            <consortium name="The Broad Institute Genomics Platform"/>
            <consortium name="The Broad Institute Genome Sequencing Center for Infectious Disease"/>
            <person name="Wu L."/>
            <person name="Ma J."/>
        </authorList>
    </citation>
    <scope>NUCLEOTIDE SEQUENCE [LARGE SCALE GENOMIC DNA]</scope>
    <source>
        <strain evidence="10 11">GX26</strain>
    </source>
</reference>
<comment type="similarity">
    <text evidence="2">Belongs to the MscS (TC 1.A.23) family.</text>
</comment>
<dbReference type="Gene3D" id="3.30.70.100">
    <property type="match status" value="1"/>
</dbReference>
<evidence type="ECO:0000313" key="11">
    <source>
        <dbReference type="Proteomes" id="UP001596395"/>
    </source>
</evidence>
<dbReference type="InterPro" id="IPR011066">
    <property type="entry name" value="MscS_channel_C_sf"/>
</dbReference>
<dbReference type="InterPro" id="IPR049278">
    <property type="entry name" value="MS_channel_C"/>
</dbReference>
<dbReference type="GO" id="GO:0005886">
    <property type="term" value="C:plasma membrane"/>
    <property type="evidence" value="ECO:0007669"/>
    <property type="project" value="UniProtKB-SubCell"/>
</dbReference>
<dbReference type="InterPro" id="IPR023408">
    <property type="entry name" value="MscS_beta-dom_sf"/>
</dbReference>
<dbReference type="SUPFAM" id="SSF50182">
    <property type="entry name" value="Sm-like ribonucleoproteins"/>
    <property type="match status" value="1"/>
</dbReference>
<dbReference type="Pfam" id="PF21082">
    <property type="entry name" value="MS_channel_3rd"/>
    <property type="match status" value="1"/>
</dbReference>
<dbReference type="InterPro" id="IPR045275">
    <property type="entry name" value="MscS_archaea/bacteria_type"/>
</dbReference>